<proteinExistence type="predicted"/>
<evidence type="ECO:0000313" key="1">
    <source>
        <dbReference type="EMBL" id="MEZ8181295.1"/>
    </source>
</evidence>
<sequence>MSDGETELETELETALAYRKFDKPETKNQWQIFSTTDDLSL</sequence>
<accession>A0ABV4LU39</accession>
<protein>
    <submittedName>
        <fullName evidence="1">Uncharacterized protein</fullName>
    </submittedName>
</protein>
<dbReference type="Proteomes" id="UP001569200">
    <property type="component" value="Unassembled WGS sequence"/>
</dbReference>
<dbReference type="RefSeq" id="WP_371690917.1">
    <property type="nucleotide sequence ID" value="NZ_JBGONW010000009.1"/>
</dbReference>
<keyword evidence="2" id="KW-1185">Reference proteome</keyword>
<gene>
    <name evidence="1" type="ORF">ACED33_11450</name>
</gene>
<organism evidence="1 2">
    <name type="scientific">Vibrio splendidus</name>
    <dbReference type="NCBI Taxonomy" id="29497"/>
    <lineage>
        <taxon>Bacteria</taxon>
        <taxon>Pseudomonadati</taxon>
        <taxon>Pseudomonadota</taxon>
        <taxon>Gammaproteobacteria</taxon>
        <taxon>Vibrionales</taxon>
        <taxon>Vibrionaceae</taxon>
        <taxon>Vibrio</taxon>
    </lineage>
</organism>
<dbReference type="EMBL" id="JBGOOW010000009">
    <property type="protein sequence ID" value="MEZ8181295.1"/>
    <property type="molecule type" value="Genomic_DNA"/>
</dbReference>
<evidence type="ECO:0000313" key="2">
    <source>
        <dbReference type="Proteomes" id="UP001569200"/>
    </source>
</evidence>
<name>A0ABV4LU39_VIBSP</name>
<comment type="caution">
    <text evidence="1">The sequence shown here is derived from an EMBL/GenBank/DDBJ whole genome shotgun (WGS) entry which is preliminary data.</text>
</comment>
<reference evidence="1 2" key="1">
    <citation type="submission" date="2024-06" db="EMBL/GenBank/DDBJ databases">
        <authorList>
            <person name="Steensen K."/>
            <person name="Seneca J."/>
            <person name="Bartlau N."/>
            <person name="Yu A.X."/>
            <person name="Polz M.F."/>
        </authorList>
    </citation>
    <scope>NUCLEOTIDE SEQUENCE [LARGE SCALE GENOMIC DNA]</scope>
    <source>
        <strain evidence="1 2">1F145</strain>
    </source>
</reference>